<name>A0A7C4R849_UNCC3</name>
<reference evidence="4" key="1">
    <citation type="journal article" date="2020" name="mSystems">
        <title>Genome- and Community-Level Interaction Insights into Carbon Utilization and Element Cycling Functions of Hydrothermarchaeota in Hydrothermal Sediment.</title>
        <authorList>
            <person name="Zhou Z."/>
            <person name="Liu Y."/>
            <person name="Xu W."/>
            <person name="Pan J."/>
            <person name="Luo Z.H."/>
            <person name="Li M."/>
        </authorList>
    </citation>
    <scope>NUCLEOTIDE SEQUENCE [LARGE SCALE GENOMIC DNA]</scope>
    <source>
        <strain evidence="4">SpSt-579</strain>
    </source>
</reference>
<gene>
    <name evidence="4" type="ORF">ENT43_01760</name>
</gene>
<comment type="caution">
    <text evidence="4">The sequence shown here is derived from an EMBL/GenBank/DDBJ whole genome shotgun (WGS) entry which is preliminary data.</text>
</comment>
<dbReference type="NCBIfam" id="TIGR00010">
    <property type="entry name" value="YchF/TatD family DNA exonuclease"/>
    <property type="match status" value="1"/>
</dbReference>
<dbReference type="FunFam" id="3.20.20.140:FF:000005">
    <property type="entry name" value="TatD family hydrolase"/>
    <property type="match status" value="1"/>
</dbReference>
<dbReference type="InterPro" id="IPR001130">
    <property type="entry name" value="TatD-like"/>
</dbReference>
<feature type="binding site" evidence="3">
    <location>
        <position position="139"/>
    </location>
    <ligand>
        <name>a divalent metal cation</name>
        <dbReference type="ChEBI" id="CHEBI:60240"/>
        <label>2</label>
    </ligand>
</feature>
<dbReference type="AlphaFoldDB" id="A0A7C4R849"/>
<evidence type="ECO:0000256" key="1">
    <source>
        <dbReference type="ARBA" id="ARBA00022723"/>
    </source>
</evidence>
<protein>
    <submittedName>
        <fullName evidence="4">TatD family deoxyribonuclease</fullName>
    </submittedName>
</protein>
<feature type="binding site" evidence="3">
    <location>
        <position position="215"/>
    </location>
    <ligand>
        <name>a divalent metal cation</name>
        <dbReference type="ChEBI" id="CHEBI:60240"/>
        <label>1</label>
    </ligand>
</feature>
<dbReference type="PROSITE" id="PS01137">
    <property type="entry name" value="TATD_1"/>
    <property type="match status" value="1"/>
</dbReference>
<feature type="binding site" evidence="3">
    <location>
        <position position="8"/>
    </location>
    <ligand>
        <name>a divalent metal cation</name>
        <dbReference type="ChEBI" id="CHEBI:60240"/>
        <label>1</label>
    </ligand>
</feature>
<dbReference type="SUPFAM" id="SSF51556">
    <property type="entry name" value="Metallo-dependent hydrolases"/>
    <property type="match status" value="1"/>
</dbReference>
<keyword evidence="2" id="KW-0378">Hydrolase</keyword>
<sequence length="266" mass="30258">MLVDTHAHLNFSDYNDLDQVIKRSLDVGVKKMVCVSSNITDSIEAIEVARRYPGIVFAAVGIHPQCTDPENRDSIDNQISQLEELVLKNKDMVVAIGECGLDYTEVIDGERKRSPEEQRKIFLSQIELASKYDLPILIHCNKAQEELYGILRSYKLQAKKLTGIFHFYSGGKKRLKKFLEFEGFMFGVDGPVTYDEGLQQVVKEIPLERIVLETDCPYLAPEPYRGERNEPSYIPLIAKKVAEVKGVSLEELENKTEENVKKIFSI</sequence>
<dbReference type="PANTHER" id="PTHR46124">
    <property type="entry name" value="D-AMINOACYL-TRNA DEACYLASE"/>
    <property type="match status" value="1"/>
</dbReference>
<dbReference type="PROSITE" id="PS01091">
    <property type="entry name" value="TATD_3"/>
    <property type="match status" value="1"/>
</dbReference>
<evidence type="ECO:0000256" key="3">
    <source>
        <dbReference type="PIRSR" id="PIRSR005902-1"/>
    </source>
</evidence>
<organism evidence="4">
    <name type="scientific">candidate division CPR3 bacterium</name>
    <dbReference type="NCBI Taxonomy" id="2268181"/>
    <lineage>
        <taxon>Bacteria</taxon>
        <taxon>Bacteria division CPR3</taxon>
    </lineage>
</organism>
<feature type="binding site" evidence="3">
    <location>
        <position position="98"/>
    </location>
    <ligand>
        <name>a divalent metal cation</name>
        <dbReference type="ChEBI" id="CHEBI:60240"/>
        <label>1</label>
    </ligand>
</feature>
<dbReference type="InterPro" id="IPR018228">
    <property type="entry name" value="DNase_TatD-rel_CS"/>
</dbReference>
<dbReference type="Pfam" id="PF01026">
    <property type="entry name" value="TatD_DNase"/>
    <property type="match status" value="1"/>
</dbReference>
<dbReference type="Gene3D" id="3.20.20.140">
    <property type="entry name" value="Metal-dependent hydrolases"/>
    <property type="match status" value="1"/>
</dbReference>
<dbReference type="PIRSF" id="PIRSF005902">
    <property type="entry name" value="DNase_TatD"/>
    <property type="match status" value="1"/>
</dbReference>
<dbReference type="InterPro" id="IPR032466">
    <property type="entry name" value="Metal_Hydrolase"/>
</dbReference>
<keyword evidence="1 3" id="KW-0479">Metal-binding</keyword>
<feature type="binding site" evidence="3">
    <location>
        <position position="6"/>
    </location>
    <ligand>
        <name>a divalent metal cation</name>
        <dbReference type="ChEBI" id="CHEBI:60240"/>
        <label>1</label>
    </ligand>
</feature>
<dbReference type="GO" id="GO:0016788">
    <property type="term" value="F:hydrolase activity, acting on ester bonds"/>
    <property type="evidence" value="ECO:0007669"/>
    <property type="project" value="InterPro"/>
</dbReference>
<dbReference type="GO" id="GO:0004536">
    <property type="term" value="F:DNA nuclease activity"/>
    <property type="evidence" value="ECO:0007669"/>
    <property type="project" value="InterPro"/>
</dbReference>
<dbReference type="InterPro" id="IPR015991">
    <property type="entry name" value="TatD/YcfH-like"/>
</dbReference>
<evidence type="ECO:0000313" key="4">
    <source>
        <dbReference type="EMBL" id="HGT70964.1"/>
    </source>
</evidence>
<evidence type="ECO:0000256" key="2">
    <source>
        <dbReference type="ARBA" id="ARBA00022801"/>
    </source>
</evidence>
<proteinExistence type="predicted"/>
<dbReference type="EMBL" id="DSYQ01000006">
    <property type="protein sequence ID" value="HGT70964.1"/>
    <property type="molecule type" value="Genomic_DNA"/>
</dbReference>
<dbReference type="GO" id="GO:0005829">
    <property type="term" value="C:cytosol"/>
    <property type="evidence" value="ECO:0007669"/>
    <property type="project" value="TreeGrafter"/>
</dbReference>
<feature type="binding site" evidence="3">
    <location>
        <position position="166"/>
    </location>
    <ligand>
        <name>a divalent metal cation</name>
        <dbReference type="ChEBI" id="CHEBI:60240"/>
        <label>2</label>
    </ligand>
</feature>
<dbReference type="PANTHER" id="PTHR46124:SF2">
    <property type="entry name" value="D-AMINOACYL-TRNA DEACYLASE"/>
    <property type="match status" value="1"/>
</dbReference>
<accession>A0A7C4R849</accession>
<dbReference type="GO" id="GO:0046872">
    <property type="term" value="F:metal ion binding"/>
    <property type="evidence" value="ECO:0007669"/>
    <property type="project" value="UniProtKB-KW"/>
</dbReference>
<dbReference type="CDD" id="cd01310">
    <property type="entry name" value="TatD_DNAse"/>
    <property type="match status" value="1"/>
</dbReference>